<dbReference type="WBParaSite" id="PTRK_0000140800.1">
    <property type="protein sequence ID" value="PTRK_0000140800.1"/>
    <property type="gene ID" value="PTRK_0000140800"/>
</dbReference>
<dbReference type="InterPro" id="IPR036047">
    <property type="entry name" value="F-box-like_dom_sf"/>
</dbReference>
<reference evidence="3" key="1">
    <citation type="submission" date="2017-02" db="UniProtKB">
        <authorList>
            <consortium name="WormBaseParasite"/>
        </authorList>
    </citation>
    <scope>IDENTIFICATION</scope>
</reference>
<dbReference type="Pfam" id="PF12937">
    <property type="entry name" value="F-box-like"/>
    <property type="match status" value="1"/>
</dbReference>
<feature type="domain" description="F-box" evidence="1">
    <location>
        <begin position="1"/>
        <end position="44"/>
    </location>
</feature>
<dbReference type="PROSITE" id="PS50181">
    <property type="entry name" value="FBOX"/>
    <property type="match status" value="1"/>
</dbReference>
<evidence type="ECO:0000313" key="2">
    <source>
        <dbReference type="Proteomes" id="UP000038045"/>
    </source>
</evidence>
<proteinExistence type="predicted"/>
<dbReference type="CDD" id="cd09917">
    <property type="entry name" value="F-box_SF"/>
    <property type="match status" value="1"/>
</dbReference>
<dbReference type="SUPFAM" id="SSF81383">
    <property type="entry name" value="F-box domain"/>
    <property type="match status" value="1"/>
</dbReference>
<protein>
    <submittedName>
        <fullName evidence="3">F-box domain-containing protein</fullName>
    </submittedName>
</protein>
<accession>A0A0N4Z3D2</accession>
<dbReference type="Proteomes" id="UP000038045">
    <property type="component" value="Unplaced"/>
</dbReference>
<name>A0A0N4Z3D2_PARTI</name>
<evidence type="ECO:0000313" key="3">
    <source>
        <dbReference type="WBParaSite" id="PTRK_0000140800.1"/>
    </source>
</evidence>
<dbReference type="Gene3D" id="1.20.1280.50">
    <property type="match status" value="1"/>
</dbReference>
<sequence length="324" mass="38449">MSIINLPNEILIEIFSYLPFQNLNNVRSVSKQFYYIIENNFHKLNKPGMQNLSVSNVLKCGDKEIYYFCCSTESNISLRGYKIYIEKKNASLGYINFILKRFKTDNLLSIDLNIQKNEKLINTLNKYLTNGSKYRDVYVKIKNSHYSEELKRLLEKLSNVETLNINLLSIESLDNDIVIPDFDTIKNLRIQNLFDNNTFEKEFINKIIRDSPQLKELCILKKSFDNYANLIEVIDMIISREWNFNLCGPKYSNHVFEIYLNYNENLENEEKANFINNIYDHLMEYFENVFYDYSSEWKSLISASNTCSDCGKNKYLHIYFVKER</sequence>
<evidence type="ECO:0000259" key="1">
    <source>
        <dbReference type="PROSITE" id="PS50181"/>
    </source>
</evidence>
<dbReference type="AlphaFoldDB" id="A0A0N4Z3D2"/>
<dbReference type="InterPro" id="IPR001810">
    <property type="entry name" value="F-box_dom"/>
</dbReference>
<organism evidence="2 3">
    <name type="scientific">Parastrongyloides trichosuri</name>
    <name type="common">Possum-specific nematode worm</name>
    <dbReference type="NCBI Taxonomy" id="131310"/>
    <lineage>
        <taxon>Eukaryota</taxon>
        <taxon>Metazoa</taxon>
        <taxon>Ecdysozoa</taxon>
        <taxon>Nematoda</taxon>
        <taxon>Chromadorea</taxon>
        <taxon>Rhabditida</taxon>
        <taxon>Tylenchina</taxon>
        <taxon>Panagrolaimomorpha</taxon>
        <taxon>Strongyloidoidea</taxon>
        <taxon>Strongyloididae</taxon>
        <taxon>Parastrongyloides</taxon>
    </lineage>
</organism>
<keyword evidence="2" id="KW-1185">Reference proteome</keyword>
<dbReference type="SMART" id="SM00256">
    <property type="entry name" value="FBOX"/>
    <property type="match status" value="1"/>
</dbReference>